<dbReference type="SUPFAM" id="SSF47413">
    <property type="entry name" value="lambda repressor-like DNA-binding domains"/>
    <property type="match status" value="1"/>
</dbReference>
<dbReference type="GO" id="GO:0003677">
    <property type="term" value="F:DNA binding"/>
    <property type="evidence" value="ECO:0007669"/>
    <property type="project" value="UniProtKB-KW"/>
</dbReference>
<dbReference type="OrthoDB" id="3241743at2"/>
<evidence type="ECO:0000313" key="2">
    <source>
        <dbReference type="Proteomes" id="UP000215433"/>
    </source>
</evidence>
<accession>A0A229VUD4</accession>
<keyword evidence="1" id="KW-0238">DNA-binding</keyword>
<gene>
    <name evidence="1" type="ORF">Tam10B_2506</name>
</gene>
<dbReference type="EMBL" id="NEWD01000052">
    <property type="protein sequence ID" value="OXM99250.1"/>
    <property type="molecule type" value="Genomic_DNA"/>
</dbReference>
<sequence>MVRNEQLPPVSGTARAIATFIKADAEQKDVSIADLARALGKARSYASIRYNGLKTWSFDDVDSIAPILGYPDGMSLLRKADQSRLS</sequence>
<proteinExistence type="predicted"/>
<protein>
    <submittedName>
        <fullName evidence="1">DNA-binding helix-turn-helix protein</fullName>
    </submittedName>
</protein>
<comment type="caution">
    <text evidence="1">The sequence shown here is derived from an EMBL/GenBank/DDBJ whole genome shotgun (WGS) entry which is preliminary data.</text>
</comment>
<keyword evidence="2" id="KW-1185">Reference proteome</keyword>
<dbReference type="AlphaFoldDB" id="A0A229VUD4"/>
<name>A0A229VUD4_9BIFI</name>
<evidence type="ECO:0000313" key="1">
    <source>
        <dbReference type="EMBL" id="OXM99250.1"/>
    </source>
</evidence>
<dbReference type="InterPro" id="IPR010982">
    <property type="entry name" value="Lambda_DNA-bd_dom_sf"/>
</dbReference>
<dbReference type="Proteomes" id="UP000215433">
    <property type="component" value="Unassembled WGS sequence"/>
</dbReference>
<organism evidence="1 2">
    <name type="scientific">Bifidobacterium vansinderenii</name>
    <dbReference type="NCBI Taxonomy" id="1984871"/>
    <lineage>
        <taxon>Bacteria</taxon>
        <taxon>Bacillati</taxon>
        <taxon>Actinomycetota</taxon>
        <taxon>Actinomycetes</taxon>
        <taxon>Bifidobacteriales</taxon>
        <taxon>Bifidobacteriaceae</taxon>
        <taxon>Bifidobacterium</taxon>
    </lineage>
</organism>
<dbReference type="RefSeq" id="WP_093961593.1">
    <property type="nucleotide sequence ID" value="NZ_NEWD01000052.1"/>
</dbReference>
<reference evidence="1 2" key="1">
    <citation type="submission" date="2017-05" db="EMBL/GenBank/DDBJ databases">
        <title>Bifidobacterium vansinderenii sp. nov.</title>
        <authorList>
            <person name="Lugli G.A."/>
            <person name="Duranti S."/>
            <person name="Mangifesta M."/>
        </authorList>
    </citation>
    <scope>NUCLEOTIDE SEQUENCE [LARGE SCALE GENOMIC DNA]</scope>
    <source>
        <strain evidence="1 2">Tam10B</strain>
    </source>
</reference>